<sequence>MAIKRLVIVTFLMSAAEGLLSRESIRDDKLSSPYMSNITWTGLIDKNSGQMSFTGLSLQQIHEQIREINPNFSWSRKIGPESQDSWDEDRGNILCDMAWDPKFASVFHIRQVGTPKPLPKTSISIPARFRNLRSTETAQMARDLETALVSRARTDPAFGFAMIIRILRRYPAARLETELGT</sequence>
<gene>
    <name evidence="2" type="ORF">FHL15_000909</name>
</gene>
<evidence type="ECO:0000256" key="1">
    <source>
        <dbReference type="SAM" id="SignalP"/>
    </source>
</evidence>
<comment type="caution">
    <text evidence="2">The sequence shown here is derived from an EMBL/GenBank/DDBJ whole genome shotgun (WGS) entry which is preliminary data.</text>
</comment>
<name>A0A553IDJ2_9PEZI</name>
<organism evidence="2 3">
    <name type="scientific">Xylaria flabelliformis</name>
    <dbReference type="NCBI Taxonomy" id="2512241"/>
    <lineage>
        <taxon>Eukaryota</taxon>
        <taxon>Fungi</taxon>
        <taxon>Dikarya</taxon>
        <taxon>Ascomycota</taxon>
        <taxon>Pezizomycotina</taxon>
        <taxon>Sordariomycetes</taxon>
        <taxon>Xylariomycetidae</taxon>
        <taxon>Xylariales</taxon>
        <taxon>Xylariaceae</taxon>
        <taxon>Xylaria</taxon>
    </lineage>
</organism>
<dbReference type="EMBL" id="VFLP01000003">
    <property type="protein sequence ID" value="TRX98264.1"/>
    <property type="molecule type" value="Genomic_DNA"/>
</dbReference>
<accession>A0A553IDJ2</accession>
<feature type="signal peptide" evidence="1">
    <location>
        <begin position="1"/>
        <end position="18"/>
    </location>
</feature>
<keyword evidence="3" id="KW-1185">Reference proteome</keyword>
<protein>
    <submittedName>
        <fullName evidence="2">Uncharacterized protein</fullName>
    </submittedName>
</protein>
<feature type="chain" id="PRO_5021943074" evidence="1">
    <location>
        <begin position="19"/>
        <end position="181"/>
    </location>
</feature>
<keyword evidence="1" id="KW-0732">Signal</keyword>
<evidence type="ECO:0000313" key="3">
    <source>
        <dbReference type="Proteomes" id="UP000319160"/>
    </source>
</evidence>
<dbReference type="AlphaFoldDB" id="A0A553IDJ2"/>
<evidence type="ECO:0000313" key="2">
    <source>
        <dbReference type="EMBL" id="TRX98264.1"/>
    </source>
</evidence>
<reference evidence="3" key="1">
    <citation type="submission" date="2019-06" db="EMBL/GenBank/DDBJ databases">
        <title>Draft genome sequence of the griseofulvin-producing fungus Xylaria cubensis strain G536.</title>
        <authorList>
            <person name="Mead M.E."/>
            <person name="Raja H.A."/>
            <person name="Steenwyk J.L."/>
            <person name="Knowles S.L."/>
            <person name="Oberlies N.H."/>
            <person name="Rokas A."/>
        </authorList>
    </citation>
    <scope>NUCLEOTIDE SEQUENCE [LARGE SCALE GENOMIC DNA]</scope>
    <source>
        <strain evidence="3">G536</strain>
    </source>
</reference>
<dbReference type="Proteomes" id="UP000319160">
    <property type="component" value="Unassembled WGS sequence"/>
</dbReference>
<proteinExistence type="predicted"/>
<dbReference type="OrthoDB" id="5272418at2759"/>